<proteinExistence type="predicted"/>
<dbReference type="InterPro" id="IPR050091">
    <property type="entry name" value="PKS_NRPS_Biosynth_Enz"/>
</dbReference>
<feature type="domain" description="Ketosynthase family 3 (KS3)" evidence="3">
    <location>
        <begin position="408"/>
        <end position="599"/>
    </location>
</feature>
<dbReference type="Proteomes" id="UP001408356">
    <property type="component" value="Unassembled WGS sequence"/>
</dbReference>
<dbReference type="Pfam" id="PF16073">
    <property type="entry name" value="SAT"/>
    <property type="match status" value="1"/>
</dbReference>
<protein>
    <submittedName>
        <fullName evidence="4">Non-reducing polyketide synthase 8</fullName>
    </submittedName>
</protein>
<dbReference type="EMBL" id="JARVKF010000008">
    <property type="protein sequence ID" value="KAK9425979.1"/>
    <property type="molecule type" value="Genomic_DNA"/>
</dbReference>
<keyword evidence="1" id="KW-0596">Phosphopantetheine</keyword>
<gene>
    <name evidence="4" type="ORF">SUNI508_12686</name>
</gene>
<dbReference type="InterPro" id="IPR042104">
    <property type="entry name" value="PKS_dehydratase_sf"/>
</dbReference>
<dbReference type="InterPro" id="IPR001227">
    <property type="entry name" value="Ac_transferase_dom_sf"/>
</dbReference>
<name>A0ABR2VGK5_9PEZI</name>
<organism evidence="4 5">
    <name type="scientific">Seiridium unicorne</name>
    <dbReference type="NCBI Taxonomy" id="138068"/>
    <lineage>
        <taxon>Eukaryota</taxon>
        <taxon>Fungi</taxon>
        <taxon>Dikarya</taxon>
        <taxon>Ascomycota</taxon>
        <taxon>Pezizomycotina</taxon>
        <taxon>Sordariomycetes</taxon>
        <taxon>Xylariomycetidae</taxon>
        <taxon>Amphisphaeriales</taxon>
        <taxon>Sporocadaceae</taxon>
        <taxon>Seiridium</taxon>
    </lineage>
</organism>
<dbReference type="InterPro" id="IPR032088">
    <property type="entry name" value="SAT"/>
</dbReference>
<evidence type="ECO:0000313" key="5">
    <source>
        <dbReference type="Proteomes" id="UP001408356"/>
    </source>
</evidence>
<dbReference type="Gene3D" id="3.40.366.10">
    <property type="entry name" value="Malonyl-Coenzyme A Acyl Carrier Protein, domain 2"/>
    <property type="match status" value="1"/>
</dbReference>
<keyword evidence="5" id="KW-1185">Reference proteome</keyword>
<reference evidence="4 5" key="1">
    <citation type="journal article" date="2024" name="J. Plant Pathol.">
        <title>Sequence and assembly of the genome of Seiridium unicorne, isolate CBS 538.82, causal agent of cypress canker disease.</title>
        <authorList>
            <person name="Scali E."/>
            <person name="Rocca G.D."/>
            <person name="Danti R."/>
            <person name="Garbelotto M."/>
            <person name="Barberini S."/>
            <person name="Baroncelli R."/>
            <person name="Emiliani G."/>
        </authorList>
    </citation>
    <scope>NUCLEOTIDE SEQUENCE [LARGE SCALE GENOMIC DNA]</scope>
    <source>
        <strain evidence="4 5">BM-138-508</strain>
    </source>
</reference>
<evidence type="ECO:0000259" key="3">
    <source>
        <dbReference type="SMART" id="SM00825"/>
    </source>
</evidence>
<dbReference type="PANTHER" id="PTHR43775">
    <property type="entry name" value="FATTY ACID SYNTHASE"/>
    <property type="match status" value="1"/>
</dbReference>
<dbReference type="InterPro" id="IPR020841">
    <property type="entry name" value="PKS_Beta-ketoAc_synthase_dom"/>
</dbReference>
<dbReference type="SMART" id="SM00825">
    <property type="entry name" value="PKS_KS"/>
    <property type="match status" value="1"/>
</dbReference>
<accession>A0ABR2VGK5</accession>
<comment type="caution">
    <text evidence="4">The sequence shown here is derived from an EMBL/GenBank/DDBJ whole genome shotgun (WGS) entry which is preliminary data.</text>
</comment>
<evidence type="ECO:0000313" key="4">
    <source>
        <dbReference type="EMBL" id="KAK9425979.1"/>
    </source>
</evidence>
<dbReference type="PANTHER" id="PTHR43775:SF37">
    <property type="entry name" value="SI:DKEY-61P9.11"/>
    <property type="match status" value="1"/>
</dbReference>
<evidence type="ECO:0000256" key="2">
    <source>
        <dbReference type="ARBA" id="ARBA00022553"/>
    </source>
</evidence>
<keyword evidence="2" id="KW-0597">Phosphoprotein</keyword>
<dbReference type="InterPro" id="IPR016039">
    <property type="entry name" value="Thiolase-like"/>
</dbReference>
<evidence type="ECO:0000256" key="1">
    <source>
        <dbReference type="ARBA" id="ARBA00022450"/>
    </source>
</evidence>
<sequence length="690" mass="74812">MRPSTPSTSESPDNFSNMKLLYFSNEFPHDDLAGLARNLTILSKQRRHAHLARFLDNATGAVRGEVRLLPSSLRTEVPPFDSVFDFIEHTNLQKGELGASVDGVLLIVVQLGTLIKFYEEHPEQYDLNTGNAALAGLGLGLLSPAAVSLSPSVYDLAVAGAEAVRLAFRLGVVVNRVSSNLESRDQTSTPAFWAAVVPDVTIEEARAGLDAFHAKEKMPNTNKIFVSAWSHNLVTVSGPPSRLKHLFRSSELFRGQKIVNLPVYGGLCHAARIYNQDHIGEVVPETDSLSQLDSRNLPALTTFATSTGTRFVAETARELFGQIITEIMTKEIRWDTVVESVLAQVHTTSCSDIHVLVFRKSLPIYDLLTAFSTKQPGLEVSTLELIPTVAASLNNAADISGGSSKSKIGIVGMSYKMPGGATDTESLWDLLGKGLDDSETNRYYQTNGIGFIILNRLDDALTDNNDIFSVIPGAASNYSAEAMSITHPHAGAQSFLSRKVLNSAGIDLAGFVMNVSDAIDTKANYSVTRGWSSMRFAKSLIAGAKYQSYVKMIPTVEYRTVHLGDAYILQDNEIFGLVGGIKFWQYPRILLNRFFSAPDEASTSSNTTHGATTNVQASPKTSLLSVNDQRPIANSAQISTLAKAGPQVTIQPVAVIDPSPAPVVVAISGSLFLEYPTIGDVRSWMMEYYG</sequence>
<dbReference type="SUPFAM" id="SSF53901">
    <property type="entry name" value="Thiolase-like"/>
    <property type="match status" value="1"/>
</dbReference>
<dbReference type="Gene3D" id="3.10.129.110">
    <property type="entry name" value="Polyketide synthase dehydratase"/>
    <property type="match status" value="1"/>
</dbReference>